<dbReference type="Proteomes" id="UP001151760">
    <property type="component" value="Unassembled WGS sequence"/>
</dbReference>
<keyword evidence="1" id="KW-0175">Coiled coil</keyword>
<evidence type="ECO:0000256" key="2">
    <source>
        <dbReference type="SAM" id="MobiDB-lite"/>
    </source>
</evidence>
<feature type="region of interest" description="Disordered" evidence="2">
    <location>
        <begin position="141"/>
        <end position="161"/>
    </location>
</feature>
<keyword evidence="4" id="KW-1185">Reference proteome</keyword>
<gene>
    <name evidence="3" type="ORF">Tco_1068547</name>
</gene>
<evidence type="ECO:0000313" key="3">
    <source>
        <dbReference type="EMBL" id="GJT86830.1"/>
    </source>
</evidence>
<dbReference type="EMBL" id="BQNB010019584">
    <property type="protein sequence ID" value="GJT86830.1"/>
    <property type="molecule type" value="Genomic_DNA"/>
</dbReference>
<comment type="caution">
    <text evidence="3">The sequence shown here is derived from an EMBL/GenBank/DDBJ whole genome shotgun (WGS) entry which is preliminary data.</text>
</comment>
<reference evidence="3" key="2">
    <citation type="submission" date="2022-01" db="EMBL/GenBank/DDBJ databases">
        <authorList>
            <person name="Yamashiro T."/>
            <person name="Shiraishi A."/>
            <person name="Satake H."/>
            <person name="Nakayama K."/>
        </authorList>
    </citation>
    <scope>NUCLEOTIDE SEQUENCE</scope>
</reference>
<evidence type="ECO:0000256" key="1">
    <source>
        <dbReference type="SAM" id="Coils"/>
    </source>
</evidence>
<proteinExistence type="predicted"/>
<evidence type="ECO:0000313" key="4">
    <source>
        <dbReference type="Proteomes" id="UP001151760"/>
    </source>
</evidence>
<feature type="compositionally biased region" description="Basic and acidic residues" evidence="2">
    <location>
        <begin position="147"/>
        <end position="157"/>
    </location>
</feature>
<name>A0ABQ5HGJ2_9ASTR</name>
<feature type="coiled-coil region" evidence="1">
    <location>
        <begin position="14"/>
        <end position="41"/>
    </location>
</feature>
<reference evidence="3" key="1">
    <citation type="journal article" date="2022" name="Int. J. Mol. Sci.">
        <title>Draft Genome of Tanacetum Coccineum: Genomic Comparison of Closely Related Tanacetum-Family Plants.</title>
        <authorList>
            <person name="Yamashiro T."/>
            <person name="Shiraishi A."/>
            <person name="Nakayama K."/>
            <person name="Satake H."/>
        </authorList>
    </citation>
    <scope>NUCLEOTIDE SEQUENCE</scope>
</reference>
<sequence>MAYNNSGSDTEEQLGDASIEIQAYTQALKKVEAQLVAHQKNQLWYEEKIRFMKIDLDDKTDVLTYLKKLLAEAELIHEGVLSYEKEVLKSVFDVRSSDVEDSPVNDRFGKVEGMHAVPPPMTGNYVPPKFDFGINESNFTYGPKQSKTSESDAKTSDFDSCETNSSVETLESVPEPVVVEPKVVSQPKVWSDAPIIEEYESDSDDEFEIYKFEDFLGSTRLKGFDGIYVSGLSLIAAGYRAIWI</sequence>
<protein>
    <submittedName>
        <fullName evidence="3">Uncharacterized protein</fullName>
    </submittedName>
</protein>
<accession>A0ABQ5HGJ2</accession>
<organism evidence="3 4">
    <name type="scientific">Tanacetum coccineum</name>
    <dbReference type="NCBI Taxonomy" id="301880"/>
    <lineage>
        <taxon>Eukaryota</taxon>
        <taxon>Viridiplantae</taxon>
        <taxon>Streptophyta</taxon>
        <taxon>Embryophyta</taxon>
        <taxon>Tracheophyta</taxon>
        <taxon>Spermatophyta</taxon>
        <taxon>Magnoliopsida</taxon>
        <taxon>eudicotyledons</taxon>
        <taxon>Gunneridae</taxon>
        <taxon>Pentapetalae</taxon>
        <taxon>asterids</taxon>
        <taxon>campanulids</taxon>
        <taxon>Asterales</taxon>
        <taxon>Asteraceae</taxon>
        <taxon>Asteroideae</taxon>
        <taxon>Anthemideae</taxon>
        <taxon>Anthemidinae</taxon>
        <taxon>Tanacetum</taxon>
    </lineage>
</organism>